<accession>A0AAW2S9S1</accession>
<dbReference type="EMBL" id="JACGWM010000002">
    <property type="protein sequence ID" value="KAL0389252.1"/>
    <property type="molecule type" value="Genomic_DNA"/>
</dbReference>
<dbReference type="GO" id="GO:0048255">
    <property type="term" value="P:mRNA stabilization"/>
    <property type="evidence" value="ECO:0007669"/>
    <property type="project" value="InterPro"/>
</dbReference>
<dbReference type="SMART" id="SM00684">
    <property type="entry name" value="DM15"/>
    <property type="match status" value="2"/>
</dbReference>
<reference evidence="2" key="1">
    <citation type="submission" date="2020-06" db="EMBL/GenBank/DDBJ databases">
        <authorList>
            <person name="Li T."/>
            <person name="Hu X."/>
            <person name="Zhang T."/>
            <person name="Song X."/>
            <person name="Zhang H."/>
            <person name="Dai N."/>
            <person name="Sheng W."/>
            <person name="Hou X."/>
            <person name="Wei L."/>
        </authorList>
    </citation>
    <scope>NUCLEOTIDE SEQUENCE</scope>
    <source>
        <strain evidence="2">KEN8</strain>
        <tissue evidence="2">Leaf</tissue>
    </source>
</reference>
<evidence type="ECO:0000313" key="2">
    <source>
        <dbReference type="EMBL" id="KAL0389252.1"/>
    </source>
</evidence>
<gene>
    <name evidence="2" type="ORF">Scaly_0282300</name>
</gene>
<proteinExistence type="predicted"/>
<dbReference type="Pfam" id="PF21071">
    <property type="entry name" value="LARP1_HEAT"/>
    <property type="match status" value="2"/>
</dbReference>
<dbReference type="AlphaFoldDB" id="A0AAW2S9S1"/>
<protein>
    <submittedName>
        <fullName evidence="2">La-related protein 1A</fullName>
    </submittedName>
</protein>
<reference evidence="2" key="2">
    <citation type="journal article" date="2024" name="Plant">
        <title>Genomic evolution and insights into agronomic trait innovations of Sesamum species.</title>
        <authorList>
            <person name="Miao H."/>
            <person name="Wang L."/>
            <person name="Qu L."/>
            <person name="Liu H."/>
            <person name="Sun Y."/>
            <person name="Le M."/>
            <person name="Wang Q."/>
            <person name="Wei S."/>
            <person name="Zheng Y."/>
            <person name="Lin W."/>
            <person name="Duan Y."/>
            <person name="Cao H."/>
            <person name="Xiong S."/>
            <person name="Wang X."/>
            <person name="Wei L."/>
            <person name="Li C."/>
            <person name="Ma Q."/>
            <person name="Ju M."/>
            <person name="Zhao R."/>
            <person name="Li G."/>
            <person name="Mu C."/>
            <person name="Tian Q."/>
            <person name="Mei H."/>
            <person name="Zhang T."/>
            <person name="Gao T."/>
            <person name="Zhang H."/>
        </authorList>
    </citation>
    <scope>NUCLEOTIDE SEQUENCE</scope>
    <source>
        <strain evidence="2">KEN8</strain>
    </source>
</reference>
<name>A0AAW2S9S1_9LAMI</name>
<sequence>MRGRIRIDIACSALRHSVRSVLREVLAMGSLLIGGMFDYECFILWEGGGSHVRAGRGCCLVDDEDDEIVVNDQAVERLVIVTQSSRTSEGASEESKTISSELASAISDGLYFYEQELNSERSHSIHIKPIDESREENSRYSANDASALCLRDVDHSTGGNSCEGPGNCNVRRKQKKGSSKPYSIHEQRLFHGNFRIHGSGQNSLGVISESPPSDAVGFFFGSTPPDSHGLRPSKLSTSPHSNLAGSSPPVGSMPKPFPPFQHPSHKLLEENGFKQQMYKKYHKRCLSERKKLGIGCSEFFLFCSSYGLEKEFRGELYEDFEQLTFDFYKKGNLYGLEKYW</sequence>
<feature type="compositionally biased region" description="Polar residues" evidence="1">
    <location>
        <begin position="234"/>
        <end position="245"/>
    </location>
</feature>
<evidence type="ECO:0000256" key="1">
    <source>
        <dbReference type="SAM" id="MobiDB-lite"/>
    </source>
</evidence>
<feature type="region of interest" description="Disordered" evidence="1">
    <location>
        <begin position="159"/>
        <end position="182"/>
    </location>
</feature>
<comment type="caution">
    <text evidence="2">The sequence shown here is derived from an EMBL/GenBank/DDBJ whole genome shotgun (WGS) entry which is preliminary data.</text>
</comment>
<organism evidence="2">
    <name type="scientific">Sesamum calycinum</name>
    <dbReference type="NCBI Taxonomy" id="2727403"/>
    <lineage>
        <taxon>Eukaryota</taxon>
        <taxon>Viridiplantae</taxon>
        <taxon>Streptophyta</taxon>
        <taxon>Embryophyta</taxon>
        <taxon>Tracheophyta</taxon>
        <taxon>Spermatophyta</taxon>
        <taxon>Magnoliopsida</taxon>
        <taxon>eudicotyledons</taxon>
        <taxon>Gunneridae</taxon>
        <taxon>Pentapetalae</taxon>
        <taxon>asterids</taxon>
        <taxon>lamiids</taxon>
        <taxon>Lamiales</taxon>
        <taxon>Pedaliaceae</taxon>
        <taxon>Sesamum</taxon>
    </lineage>
</organism>
<dbReference type="InterPro" id="IPR006607">
    <property type="entry name" value="DM15"/>
</dbReference>
<dbReference type="GO" id="GO:0000339">
    <property type="term" value="F:RNA cap binding"/>
    <property type="evidence" value="ECO:0007669"/>
    <property type="project" value="InterPro"/>
</dbReference>
<feature type="region of interest" description="Disordered" evidence="1">
    <location>
        <begin position="221"/>
        <end position="254"/>
    </location>
</feature>